<accession>A0A1V6P839</accession>
<evidence type="ECO:0000313" key="2">
    <source>
        <dbReference type="Proteomes" id="UP000191672"/>
    </source>
</evidence>
<proteinExistence type="predicted"/>
<protein>
    <recommendedName>
        <fullName evidence="3">Fungal N-terminal domain-containing protein</fullName>
    </recommendedName>
</protein>
<dbReference type="OrthoDB" id="4359917at2759"/>
<gene>
    <name evidence="1" type="ORF">PENANT_c217G02773</name>
</gene>
<reference evidence="2" key="1">
    <citation type="journal article" date="2017" name="Nat. Microbiol.">
        <title>Global analysis of biosynthetic gene clusters reveals vast potential of secondary metabolite production in Penicillium species.</title>
        <authorList>
            <person name="Nielsen J.C."/>
            <person name="Grijseels S."/>
            <person name="Prigent S."/>
            <person name="Ji B."/>
            <person name="Dainat J."/>
            <person name="Nielsen K.F."/>
            <person name="Frisvad J.C."/>
            <person name="Workman M."/>
            <person name="Nielsen J."/>
        </authorList>
    </citation>
    <scope>NUCLEOTIDE SEQUENCE [LARGE SCALE GENOMIC DNA]</scope>
    <source>
        <strain evidence="2">IBT 31811</strain>
    </source>
</reference>
<evidence type="ECO:0000313" key="1">
    <source>
        <dbReference type="EMBL" id="OQD73135.1"/>
    </source>
</evidence>
<dbReference type="STRING" id="416450.A0A1V6P839"/>
<dbReference type="EMBL" id="MDYN01000217">
    <property type="protein sequence ID" value="OQD73135.1"/>
    <property type="molecule type" value="Genomic_DNA"/>
</dbReference>
<name>A0A1V6P839_9EURO</name>
<dbReference type="Proteomes" id="UP000191672">
    <property type="component" value="Unassembled WGS sequence"/>
</dbReference>
<dbReference type="AlphaFoldDB" id="A0A1V6P839"/>
<organism evidence="1 2">
    <name type="scientific">Penicillium antarcticum</name>
    <dbReference type="NCBI Taxonomy" id="416450"/>
    <lineage>
        <taxon>Eukaryota</taxon>
        <taxon>Fungi</taxon>
        <taxon>Dikarya</taxon>
        <taxon>Ascomycota</taxon>
        <taxon>Pezizomycotina</taxon>
        <taxon>Eurotiomycetes</taxon>
        <taxon>Eurotiomycetidae</taxon>
        <taxon>Eurotiales</taxon>
        <taxon>Aspergillaceae</taxon>
        <taxon>Penicillium</taxon>
    </lineage>
</organism>
<evidence type="ECO:0008006" key="3">
    <source>
        <dbReference type="Google" id="ProtNLM"/>
    </source>
</evidence>
<keyword evidence="2" id="KW-1185">Reference proteome</keyword>
<comment type="caution">
    <text evidence="1">The sequence shown here is derived from an EMBL/GenBank/DDBJ whole genome shotgun (WGS) entry which is preliminary data.</text>
</comment>
<sequence>MGTTMEEIADIVREIGRQQTENLYYRTCYGFLKQLQDLVAQASDDLLCLQQYETLYPSNDFLPIHHIAIELRSSVEKLSKQEDKARIAWENVRSTECTSRQL</sequence>